<sequence length="86" mass="9002">MSTSSLATSIKERIESNITGCVSVEVKTVDASSGKYAVIIVASAFQGVPLIQRHRAVQGLFEKELQDGSIHALEINAKPPPPAAAA</sequence>
<dbReference type="EMBL" id="CYKH01000474">
    <property type="protein sequence ID" value="CUF98364.1"/>
    <property type="molecule type" value="Genomic_DNA"/>
</dbReference>
<dbReference type="PIRSF" id="PIRSF003113">
    <property type="entry name" value="BolA"/>
    <property type="match status" value="1"/>
</dbReference>
<evidence type="ECO:0000256" key="2">
    <source>
        <dbReference type="RuleBase" id="RU003860"/>
    </source>
</evidence>
<dbReference type="InterPro" id="IPR002634">
    <property type="entry name" value="BolA"/>
</dbReference>
<evidence type="ECO:0000313" key="4">
    <source>
        <dbReference type="Proteomes" id="UP000051952"/>
    </source>
</evidence>
<keyword evidence="4" id="KW-1185">Reference proteome</keyword>
<accession>A0A0S4IQU1</accession>
<dbReference type="AlphaFoldDB" id="A0A0S4IQU1"/>
<dbReference type="PANTHER" id="PTHR46229:SF2">
    <property type="entry name" value="BOLA-LIKE PROTEIN 1"/>
    <property type="match status" value="1"/>
</dbReference>
<gene>
    <name evidence="3" type="ORF">BSAL_68480</name>
</gene>
<protein>
    <recommendedName>
        <fullName evidence="5">BolA-like protein</fullName>
    </recommendedName>
</protein>
<dbReference type="OrthoDB" id="4983at2759"/>
<reference evidence="4" key="1">
    <citation type="submission" date="2015-09" db="EMBL/GenBank/DDBJ databases">
        <authorList>
            <consortium name="Pathogen Informatics"/>
        </authorList>
    </citation>
    <scope>NUCLEOTIDE SEQUENCE [LARGE SCALE GENOMIC DNA]</scope>
    <source>
        <strain evidence="4">Lake Konstanz</strain>
    </source>
</reference>
<dbReference type="InterPro" id="IPR050961">
    <property type="entry name" value="BolA/IbaG_stress_morph_reg"/>
</dbReference>
<dbReference type="SUPFAM" id="SSF82657">
    <property type="entry name" value="BolA-like"/>
    <property type="match status" value="1"/>
</dbReference>
<dbReference type="Proteomes" id="UP000051952">
    <property type="component" value="Unassembled WGS sequence"/>
</dbReference>
<evidence type="ECO:0008006" key="5">
    <source>
        <dbReference type="Google" id="ProtNLM"/>
    </source>
</evidence>
<dbReference type="GO" id="GO:0005739">
    <property type="term" value="C:mitochondrion"/>
    <property type="evidence" value="ECO:0007669"/>
    <property type="project" value="TreeGrafter"/>
</dbReference>
<proteinExistence type="inferred from homology"/>
<evidence type="ECO:0000313" key="3">
    <source>
        <dbReference type="EMBL" id="CUF98364.1"/>
    </source>
</evidence>
<evidence type="ECO:0000256" key="1">
    <source>
        <dbReference type="ARBA" id="ARBA00005578"/>
    </source>
</evidence>
<name>A0A0S4IQU1_BODSA</name>
<dbReference type="VEuPathDB" id="TriTrypDB:BSAL_68480"/>
<comment type="similarity">
    <text evidence="1 2">Belongs to the BolA/IbaG family.</text>
</comment>
<organism evidence="3 4">
    <name type="scientific">Bodo saltans</name>
    <name type="common">Flagellated protozoan</name>
    <dbReference type="NCBI Taxonomy" id="75058"/>
    <lineage>
        <taxon>Eukaryota</taxon>
        <taxon>Discoba</taxon>
        <taxon>Euglenozoa</taxon>
        <taxon>Kinetoplastea</taxon>
        <taxon>Metakinetoplastina</taxon>
        <taxon>Eubodonida</taxon>
        <taxon>Bodonidae</taxon>
        <taxon>Bodo</taxon>
    </lineage>
</organism>
<dbReference type="InterPro" id="IPR036065">
    <property type="entry name" value="BolA-like_sf"/>
</dbReference>
<dbReference type="OMA" id="PEQHENP"/>
<dbReference type="Pfam" id="PF01722">
    <property type="entry name" value="BolA"/>
    <property type="match status" value="1"/>
</dbReference>
<dbReference type="Gene3D" id="3.30.300.90">
    <property type="entry name" value="BolA-like"/>
    <property type="match status" value="1"/>
</dbReference>
<dbReference type="PANTHER" id="PTHR46229">
    <property type="entry name" value="BOLA TRANSCRIPTION REGULATOR"/>
    <property type="match status" value="1"/>
</dbReference>